<accession>A0A1T4XGY5</accession>
<reference evidence="4" key="1">
    <citation type="submission" date="2017-02" db="EMBL/GenBank/DDBJ databases">
        <authorList>
            <person name="Varghese N."/>
            <person name="Submissions S."/>
        </authorList>
    </citation>
    <scope>NUCLEOTIDE SEQUENCE [LARGE SCALE GENOMIC DNA]</scope>
    <source>
        <strain evidence="4">USBA 833</strain>
    </source>
</reference>
<dbReference type="Proteomes" id="UP000190105">
    <property type="component" value="Unassembled WGS sequence"/>
</dbReference>
<protein>
    <submittedName>
        <fullName evidence="3">Transcriptional attenuator, LytR family</fullName>
    </submittedName>
</protein>
<evidence type="ECO:0000313" key="3">
    <source>
        <dbReference type="EMBL" id="SKA88800.1"/>
    </source>
</evidence>
<sequence>MFKYKANKVILTILLIAAIISSIAGYIYSSFLGKIKKVEIPKDNTPPEIIVEEPKKEKNKIDKEIVNILFFGLDRRNPNEASRTDCIMIISIDESRKKIKASSLMRDMYVPISGRESNRINAAYAFGGADLAIKTVNTNFGLDIDKFVTVDFIGLEKLIDMIGGVEVNVSKAEAKILNSYIKELNYLNSEAAAAPYINSGINLLNGRQAVAYSRIRYVGNGDYERTQRQREVLNQIFKKLKAQGITKIPSTISKMLPYVETNLSNMEILNFALDAMKFDTENIEQFRVPVDGTFKSQSIRGMAVLVPDLEENKRRLKEFIYGK</sequence>
<evidence type="ECO:0000259" key="2">
    <source>
        <dbReference type="Pfam" id="PF03816"/>
    </source>
</evidence>
<dbReference type="STRING" id="1147123.SAMN05443428_10936"/>
<dbReference type="PANTHER" id="PTHR33392:SF6">
    <property type="entry name" value="POLYISOPRENYL-TEICHOIC ACID--PEPTIDOGLYCAN TEICHOIC ACID TRANSFERASE TAGU"/>
    <property type="match status" value="1"/>
</dbReference>
<dbReference type="AlphaFoldDB" id="A0A1T4XGY5"/>
<dbReference type="RefSeq" id="WP_078696471.1">
    <property type="nucleotide sequence ID" value="NZ_FUYH01000009.1"/>
</dbReference>
<evidence type="ECO:0000256" key="1">
    <source>
        <dbReference type="ARBA" id="ARBA00006068"/>
    </source>
</evidence>
<dbReference type="EMBL" id="FUYH01000009">
    <property type="protein sequence ID" value="SKA88800.1"/>
    <property type="molecule type" value="Genomic_DNA"/>
</dbReference>
<comment type="similarity">
    <text evidence="1">Belongs to the LytR/CpsA/Psr (LCP) family.</text>
</comment>
<dbReference type="NCBIfam" id="TIGR00350">
    <property type="entry name" value="lytR_cpsA_psr"/>
    <property type="match status" value="1"/>
</dbReference>
<evidence type="ECO:0000313" key="4">
    <source>
        <dbReference type="Proteomes" id="UP000190105"/>
    </source>
</evidence>
<gene>
    <name evidence="3" type="ORF">SAMN05443428_10936</name>
</gene>
<dbReference type="PANTHER" id="PTHR33392">
    <property type="entry name" value="POLYISOPRENYL-TEICHOIC ACID--PEPTIDOGLYCAN TEICHOIC ACID TRANSFERASE TAGU"/>
    <property type="match status" value="1"/>
</dbReference>
<organism evidence="3 4">
    <name type="scientific">Caloramator quimbayensis</name>
    <dbReference type="NCBI Taxonomy" id="1147123"/>
    <lineage>
        <taxon>Bacteria</taxon>
        <taxon>Bacillati</taxon>
        <taxon>Bacillota</taxon>
        <taxon>Clostridia</taxon>
        <taxon>Eubacteriales</taxon>
        <taxon>Clostridiaceae</taxon>
        <taxon>Caloramator</taxon>
    </lineage>
</organism>
<keyword evidence="4" id="KW-1185">Reference proteome</keyword>
<dbReference type="Pfam" id="PF03816">
    <property type="entry name" value="LytR_cpsA_psr"/>
    <property type="match status" value="1"/>
</dbReference>
<proteinExistence type="inferred from homology"/>
<name>A0A1T4XGY5_9CLOT</name>
<feature type="domain" description="Cell envelope-related transcriptional attenuator" evidence="2">
    <location>
        <begin position="83"/>
        <end position="241"/>
    </location>
</feature>
<dbReference type="InterPro" id="IPR050922">
    <property type="entry name" value="LytR/CpsA/Psr_CW_biosynth"/>
</dbReference>
<dbReference type="OrthoDB" id="9782542at2"/>
<dbReference type="Gene3D" id="3.40.630.190">
    <property type="entry name" value="LCP protein"/>
    <property type="match status" value="1"/>
</dbReference>
<dbReference type="InterPro" id="IPR004474">
    <property type="entry name" value="LytR_CpsA_psr"/>
</dbReference>